<comment type="cofactor">
    <cofactor evidence="1">
        <name>FMN</name>
        <dbReference type="ChEBI" id="CHEBI:58210"/>
    </cofactor>
</comment>
<dbReference type="GO" id="GO:0010181">
    <property type="term" value="F:FMN binding"/>
    <property type="evidence" value="ECO:0007669"/>
    <property type="project" value="InterPro"/>
</dbReference>
<reference evidence="5" key="1">
    <citation type="submission" date="2021-01" db="EMBL/GenBank/DDBJ databases">
        <title>Whole genome shotgun sequence of Verrucosispora sediminis NBRC 107745.</title>
        <authorList>
            <person name="Komaki H."/>
            <person name="Tamura T."/>
        </authorList>
    </citation>
    <scope>NUCLEOTIDE SEQUENCE</scope>
    <source>
        <strain evidence="5">NBRC 107745</strain>
    </source>
</reference>
<dbReference type="EMBL" id="BOPD01000006">
    <property type="protein sequence ID" value="GIJ31542.1"/>
    <property type="molecule type" value="Genomic_DNA"/>
</dbReference>
<comment type="similarity">
    <text evidence="3">Belongs to the flavoredoxin family.</text>
</comment>
<dbReference type="SUPFAM" id="SSF50475">
    <property type="entry name" value="FMN-binding split barrel"/>
    <property type="match status" value="1"/>
</dbReference>
<gene>
    <name evidence="5" type="ORF">Vse01_06900</name>
</gene>
<dbReference type="GO" id="GO:0016646">
    <property type="term" value="F:oxidoreductase activity, acting on the CH-NH group of donors, NAD or NADP as acceptor"/>
    <property type="evidence" value="ECO:0007669"/>
    <property type="project" value="UniProtKB-ARBA"/>
</dbReference>
<accession>A0A9W5UM92</accession>
<feature type="domain" description="Flavin reductase like" evidence="4">
    <location>
        <begin position="8"/>
        <end position="112"/>
    </location>
</feature>
<dbReference type="InterPro" id="IPR052174">
    <property type="entry name" value="Flavoredoxin"/>
</dbReference>
<dbReference type="AlphaFoldDB" id="A0A9W5UM92"/>
<evidence type="ECO:0000313" key="5">
    <source>
        <dbReference type="EMBL" id="GIJ31542.1"/>
    </source>
</evidence>
<dbReference type="Gene3D" id="2.30.110.10">
    <property type="entry name" value="Electron Transport, Fmn-binding Protein, Chain A"/>
    <property type="match status" value="1"/>
</dbReference>
<evidence type="ECO:0000256" key="3">
    <source>
        <dbReference type="ARBA" id="ARBA00038054"/>
    </source>
</evidence>
<evidence type="ECO:0000259" key="4">
    <source>
        <dbReference type="Pfam" id="PF01613"/>
    </source>
</evidence>
<evidence type="ECO:0000256" key="1">
    <source>
        <dbReference type="ARBA" id="ARBA00001917"/>
    </source>
</evidence>
<dbReference type="InterPro" id="IPR002563">
    <property type="entry name" value="Flavin_Rdtase-like_dom"/>
</dbReference>
<sequence>MALWPEWETRDNILRHRRLSISLATSDQVPAVMVAGHRYTGRPLPPQSDKFSAAGLTPLLTEPDYPAGVANCIAVLLCDVLKVLDDLGDHDVLVTRVRSAWADSTCFSQDLVLDVNRRNPLLQITGQRFAAAQPTT</sequence>
<organism evidence="5 6">
    <name type="scientific">Micromonospora sediminimaris</name>
    <dbReference type="NCBI Taxonomy" id="547162"/>
    <lineage>
        <taxon>Bacteria</taxon>
        <taxon>Bacillati</taxon>
        <taxon>Actinomycetota</taxon>
        <taxon>Actinomycetes</taxon>
        <taxon>Micromonosporales</taxon>
        <taxon>Micromonosporaceae</taxon>
        <taxon>Micromonospora</taxon>
    </lineage>
</organism>
<keyword evidence="2" id="KW-0285">Flavoprotein</keyword>
<dbReference type="InterPro" id="IPR012349">
    <property type="entry name" value="Split_barrel_FMN-bd"/>
</dbReference>
<protein>
    <recommendedName>
        <fullName evidence="4">Flavin reductase like domain-containing protein</fullName>
    </recommendedName>
</protein>
<proteinExistence type="inferred from homology"/>
<dbReference type="PANTHER" id="PTHR43567:SF1">
    <property type="entry name" value="FLAVOREDOXIN"/>
    <property type="match status" value="1"/>
</dbReference>
<keyword evidence="6" id="KW-1185">Reference proteome</keyword>
<evidence type="ECO:0000313" key="6">
    <source>
        <dbReference type="Proteomes" id="UP000607311"/>
    </source>
</evidence>
<dbReference type="PANTHER" id="PTHR43567">
    <property type="entry name" value="FLAVOREDOXIN-RELATED-RELATED"/>
    <property type="match status" value="1"/>
</dbReference>
<evidence type="ECO:0000256" key="2">
    <source>
        <dbReference type="ARBA" id="ARBA00022630"/>
    </source>
</evidence>
<dbReference type="Proteomes" id="UP000607311">
    <property type="component" value="Unassembled WGS sequence"/>
</dbReference>
<name>A0A9W5UM92_9ACTN</name>
<dbReference type="Pfam" id="PF01613">
    <property type="entry name" value="Flavin_Reduct"/>
    <property type="match status" value="1"/>
</dbReference>
<comment type="caution">
    <text evidence="5">The sequence shown here is derived from an EMBL/GenBank/DDBJ whole genome shotgun (WGS) entry which is preliminary data.</text>
</comment>